<accession>A0AAE9A1U1</accession>
<dbReference type="GO" id="GO:0005634">
    <property type="term" value="C:nucleus"/>
    <property type="evidence" value="ECO:0007669"/>
    <property type="project" value="UniProtKB-SubCell"/>
</dbReference>
<dbReference type="PANTHER" id="PTHR15065">
    <property type="entry name" value="INSULINOMA-ASSOCIATED 1"/>
    <property type="match status" value="1"/>
</dbReference>
<sequence>MAGSSQERHQETPAPQKQEEAGLPPNTDKVGGKGLTLGKRQKELATSDSNNVFPSPTTTETPDDGSPRYSRSIDIFLIIHHFYERAMVPVGDFWVKAILSSTNPSPVPSTTSTVSNDENLDKGFDFDCSTQTSFQPLPMFWNPSLVQQMLALYQIQQQQLQFSSKFCTPTLFSEPMKDLSTLSRKRQMAPEPKKSKIRKLNEDTVTNSPVSGMFIKEEGDVKSVEELQKEADMLDETAAYVEVTEESRQKIDEIPNVIGDCICRLCKVKYDDVFKLAQHKCPRIAHEEYKCPDCDKVFSCPANLASHRRWHKPRNEFGSTSPPSQSSPTIVSCTTCFNSFPSKKMLKLHATTCQRSPLQDLLSRVIPTM</sequence>
<evidence type="ECO:0000256" key="9">
    <source>
        <dbReference type="PROSITE-ProRule" id="PRU00042"/>
    </source>
</evidence>
<evidence type="ECO:0000313" key="13">
    <source>
        <dbReference type="Proteomes" id="UP000827892"/>
    </source>
</evidence>
<dbReference type="SUPFAM" id="SSF57667">
    <property type="entry name" value="beta-beta-alpha zinc fingers"/>
    <property type="match status" value="1"/>
</dbReference>
<keyword evidence="8" id="KW-0539">Nucleus</keyword>
<feature type="domain" description="C2H2-type" evidence="11">
    <location>
        <begin position="289"/>
        <end position="316"/>
    </location>
</feature>
<evidence type="ECO:0000256" key="6">
    <source>
        <dbReference type="ARBA" id="ARBA00023015"/>
    </source>
</evidence>
<evidence type="ECO:0000256" key="8">
    <source>
        <dbReference type="ARBA" id="ARBA00023242"/>
    </source>
</evidence>
<organism evidence="12 13">
    <name type="scientific">Caenorhabditis briggsae</name>
    <dbReference type="NCBI Taxonomy" id="6238"/>
    <lineage>
        <taxon>Eukaryota</taxon>
        <taxon>Metazoa</taxon>
        <taxon>Ecdysozoa</taxon>
        <taxon>Nematoda</taxon>
        <taxon>Chromadorea</taxon>
        <taxon>Rhabditida</taxon>
        <taxon>Rhabditina</taxon>
        <taxon>Rhabditomorpha</taxon>
        <taxon>Rhabditoidea</taxon>
        <taxon>Rhabditidae</taxon>
        <taxon>Peloderinae</taxon>
        <taxon>Caenorhabditis</taxon>
    </lineage>
</organism>
<proteinExistence type="predicted"/>
<dbReference type="PROSITE" id="PS00028">
    <property type="entry name" value="ZINC_FINGER_C2H2_1"/>
    <property type="match status" value="1"/>
</dbReference>
<feature type="compositionally biased region" description="Polar residues" evidence="10">
    <location>
        <begin position="46"/>
        <end position="60"/>
    </location>
</feature>
<evidence type="ECO:0000259" key="11">
    <source>
        <dbReference type="PROSITE" id="PS50157"/>
    </source>
</evidence>
<dbReference type="FunFam" id="3.30.160.60:FF:003986">
    <property type="entry name" value="C2H2 zinc finger protein EGL-46"/>
    <property type="match status" value="1"/>
</dbReference>
<feature type="compositionally biased region" description="Basic and acidic residues" evidence="10">
    <location>
        <begin position="1"/>
        <end position="11"/>
    </location>
</feature>
<dbReference type="AlphaFoldDB" id="A0AAE9A1U1"/>
<comment type="subcellular location">
    <subcellularLocation>
        <location evidence="1">Nucleus</location>
    </subcellularLocation>
</comment>
<keyword evidence="7" id="KW-0804">Transcription</keyword>
<dbReference type="InterPro" id="IPR013087">
    <property type="entry name" value="Znf_C2H2_type"/>
</dbReference>
<feature type="region of interest" description="Disordered" evidence="10">
    <location>
        <begin position="1"/>
        <end position="67"/>
    </location>
</feature>
<evidence type="ECO:0000256" key="1">
    <source>
        <dbReference type="ARBA" id="ARBA00004123"/>
    </source>
</evidence>
<dbReference type="Gene3D" id="3.30.160.60">
    <property type="entry name" value="Classic Zinc Finger"/>
    <property type="match status" value="1"/>
</dbReference>
<gene>
    <name evidence="12" type="ORF">L3Y34_008591</name>
</gene>
<dbReference type="Proteomes" id="UP000827892">
    <property type="component" value="Chromosome V"/>
</dbReference>
<evidence type="ECO:0000256" key="7">
    <source>
        <dbReference type="ARBA" id="ARBA00023163"/>
    </source>
</evidence>
<dbReference type="EMBL" id="CP090895">
    <property type="protein sequence ID" value="ULT90342.1"/>
    <property type="molecule type" value="Genomic_DNA"/>
</dbReference>
<evidence type="ECO:0000256" key="3">
    <source>
        <dbReference type="ARBA" id="ARBA00022737"/>
    </source>
</evidence>
<protein>
    <recommendedName>
        <fullName evidence="11">C2H2-type domain-containing protein</fullName>
    </recommendedName>
</protein>
<keyword evidence="3" id="KW-0677">Repeat</keyword>
<name>A0AAE9A1U1_CAEBR</name>
<dbReference type="InterPro" id="IPR036236">
    <property type="entry name" value="Znf_C2H2_sf"/>
</dbReference>
<dbReference type="PROSITE" id="PS50157">
    <property type="entry name" value="ZINC_FINGER_C2H2_2"/>
    <property type="match status" value="1"/>
</dbReference>
<reference evidence="12 13" key="1">
    <citation type="submission" date="2022-02" db="EMBL/GenBank/DDBJ databases">
        <title>Chromosome-level reference genomes for two strains of Caenorhabditis briggsae: an improved platform for comparative genomics.</title>
        <authorList>
            <person name="Stevens L."/>
            <person name="Andersen E.C."/>
        </authorList>
    </citation>
    <scope>NUCLEOTIDE SEQUENCE [LARGE SCALE GENOMIC DNA]</scope>
    <source>
        <strain evidence="12">QX1410_ONT</strain>
        <tissue evidence="12">Whole-organism</tissue>
    </source>
</reference>
<dbReference type="GO" id="GO:0008270">
    <property type="term" value="F:zinc ion binding"/>
    <property type="evidence" value="ECO:0007669"/>
    <property type="project" value="UniProtKB-KW"/>
</dbReference>
<keyword evidence="2" id="KW-0479">Metal-binding</keyword>
<dbReference type="PANTHER" id="PTHR15065:SF4">
    <property type="entry name" value="LD18634P"/>
    <property type="match status" value="1"/>
</dbReference>
<evidence type="ECO:0000313" key="12">
    <source>
        <dbReference type="EMBL" id="ULT90342.1"/>
    </source>
</evidence>
<dbReference type="GO" id="GO:0030154">
    <property type="term" value="P:cell differentiation"/>
    <property type="evidence" value="ECO:0007669"/>
    <property type="project" value="UniProtKB-ARBA"/>
</dbReference>
<evidence type="ECO:0000256" key="10">
    <source>
        <dbReference type="SAM" id="MobiDB-lite"/>
    </source>
</evidence>
<keyword evidence="5" id="KW-0862">Zinc</keyword>
<evidence type="ECO:0000256" key="5">
    <source>
        <dbReference type="ARBA" id="ARBA00022833"/>
    </source>
</evidence>
<keyword evidence="6" id="KW-0805">Transcription regulation</keyword>
<dbReference type="GO" id="GO:0003700">
    <property type="term" value="F:DNA-binding transcription factor activity"/>
    <property type="evidence" value="ECO:0007669"/>
    <property type="project" value="InterPro"/>
</dbReference>
<keyword evidence="4 9" id="KW-0863">Zinc-finger</keyword>
<evidence type="ECO:0000256" key="2">
    <source>
        <dbReference type="ARBA" id="ARBA00022723"/>
    </source>
</evidence>
<dbReference type="InterPro" id="IPR042972">
    <property type="entry name" value="INSM1/2"/>
</dbReference>
<evidence type="ECO:0000256" key="4">
    <source>
        <dbReference type="ARBA" id="ARBA00022771"/>
    </source>
</evidence>